<dbReference type="InterPro" id="IPR029006">
    <property type="entry name" value="ADF-H/Gelsolin-like_dom_sf"/>
</dbReference>
<dbReference type="PROSITE" id="PS51263">
    <property type="entry name" value="ADF_H"/>
    <property type="match status" value="1"/>
</dbReference>
<dbReference type="Gene3D" id="3.40.20.10">
    <property type="entry name" value="Severin"/>
    <property type="match status" value="1"/>
</dbReference>
<dbReference type="InterPro" id="IPR002108">
    <property type="entry name" value="ADF-H"/>
</dbReference>
<dbReference type="GO" id="GO:0015629">
    <property type="term" value="C:actin cytoskeleton"/>
    <property type="evidence" value="ECO:0007669"/>
    <property type="project" value="InterPro"/>
</dbReference>
<sequence length="143" mass="16036">MATGVVCKDEILESYNAFRLKQAPYDCTFIIYKISDDKATIEIDTCGDREKTYEDFCEALPENDCRYGLLDLDFETADGRPTSKLVLLQWNPDNAKIKSKILYAGSKEALKASMPGIGIQVQANDHSELSMEDSILPVVRKFA</sequence>
<accession>A0A7S2XQT8</accession>
<dbReference type="PANTHER" id="PTHR11913">
    <property type="entry name" value="COFILIN-RELATED"/>
    <property type="match status" value="1"/>
</dbReference>
<dbReference type="CDD" id="cd11286">
    <property type="entry name" value="ADF_cofilin_like"/>
    <property type="match status" value="1"/>
</dbReference>
<dbReference type="InterPro" id="IPR017904">
    <property type="entry name" value="ADF/Cofilin"/>
</dbReference>
<gene>
    <name evidence="4" type="ORF">ASEP1449_LOCUS15255</name>
</gene>
<dbReference type="Pfam" id="PF00241">
    <property type="entry name" value="Cofilin_ADF"/>
    <property type="match status" value="1"/>
</dbReference>
<reference evidence="4" key="1">
    <citation type="submission" date="2021-01" db="EMBL/GenBank/DDBJ databases">
        <authorList>
            <person name="Corre E."/>
            <person name="Pelletier E."/>
            <person name="Niang G."/>
            <person name="Scheremetjew M."/>
            <person name="Finn R."/>
            <person name="Kale V."/>
            <person name="Holt S."/>
            <person name="Cochrane G."/>
            <person name="Meng A."/>
            <person name="Brown T."/>
            <person name="Cohen L."/>
        </authorList>
    </citation>
    <scope>NUCLEOTIDE SEQUENCE</scope>
    <source>
        <strain evidence="4">CCMP2084</strain>
    </source>
</reference>
<evidence type="ECO:0000256" key="1">
    <source>
        <dbReference type="ARBA" id="ARBA00006844"/>
    </source>
</evidence>
<protein>
    <recommendedName>
        <fullName evidence="3">ADF-H domain-containing protein</fullName>
    </recommendedName>
</protein>
<keyword evidence="2" id="KW-0009">Actin-binding</keyword>
<evidence type="ECO:0000256" key="2">
    <source>
        <dbReference type="ARBA" id="ARBA00023203"/>
    </source>
</evidence>
<evidence type="ECO:0000313" key="4">
    <source>
        <dbReference type="EMBL" id="CAD9823421.1"/>
    </source>
</evidence>
<dbReference type="EMBL" id="HBHQ01022551">
    <property type="protein sequence ID" value="CAD9823421.1"/>
    <property type="molecule type" value="Transcribed_RNA"/>
</dbReference>
<name>A0A7S2XQT8_9STRA</name>
<evidence type="ECO:0000259" key="3">
    <source>
        <dbReference type="PROSITE" id="PS51263"/>
    </source>
</evidence>
<proteinExistence type="inferred from homology"/>
<feature type="domain" description="ADF-H" evidence="3">
    <location>
        <begin position="2"/>
        <end position="139"/>
    </location>
</feature>
<dbReference type="SMART" id="SM00102">
    <property type="entry name" value="ADF"/>
    <property type="match status" value="1"/>
</dbReference>
<dbReference type="AlphaFoldDB" id="A0A7S2XQT8"/>
<comment type="similarity">
    <text evidence="1">Belongs to the actin-binding proteins ADF family.</text>
</comment>
<organism evidence="4">
    <name type="scientific">Attheya septentrionalis</name>
    <dbReference type="NCBI Taxonomy" id="420275"/>
    <lineage>
        <taxon>Eukaryota</taxon>
        <taxon>Sar</taxon>
        <taxon>Stramenopiles</taxon>
        <taxon>Ochrophyta</taxon>
        <taxon>Bacillariophyta</taxon>
        <taxon>Coscinodiscophyceae</taxon>
        <taxon>Chaetocerotophycidae</taxon>
        <taxon>Chaetocerotales</taxon>
        <taxon>Attheyaceae</taxon>
        <taxon>Attheya</taxon>
    </lineage>
</organism>
<dbReference type="GO" id="GO:0030042">
    <property type="term" value="P:actin filament depolymerization"/>
    <property type="evidence" value="ECO:0007669"/>
    <property type="project" value="InterPro"/>
</dbReference>
<dbReference type="GO" id="GO:0003779">
    <property type="term" value="F:actin binding"/>
    <property type="evidence" value="ECO:0007669"/>
    <property type="project" value="UniProtKB-KW"/>
</dbReference>
<dbReference type="SUPFAM" id="SSF55753">
    <property type="entry name" value="Actin depolymerizing proteins"/>
    <property type="match status" value="1"/>
</dbReference>